<feature type="region of interest" description="Disordered" evidence="3">
    <location>
        <begin position="74"/>
        <end position="108"/>
    </location>
</feature>
<dbReference type="InterPro" id="IPR029336">
    <property type="entry name" value="DUF4594"/>
</dbReference>
<reference evidence="4" key="1">
    <citation type="submission" date="2020-03" db="EMBL/GenBank/DDBJ databases">
        <title>Transcriptomic Profiling of the Digestive Tract of the Rat Flea, Xenopsylla cheopis, Following Blood Feeding and Infection with Yersinia pestis.</title>
        <authorList>
            <person name="Bland D.M."/>
            <person name="Martens C.A."/>
            <person name="Virtaneva K."/>
            <person name="Kanakabandi K."/>
            <person name="Long D."/>
            <person name="Rosenke R."/>
            <person name="Saturday G.A."/>
            <person name="Hoyt F.H."/>
            <person name="Bruno D.P."/>
            <person name="Ribeiro J.M.C."/>
            <person name="Hinnebusch J."/>
        </authorList>
    </citation>
    <scope>NUCLEOTIDE SEQUENCE</scope>
</reference>
<evidence type="ECO:0000256" key="3">
    <source>
        <dbReference type="SAM" id="MobiDB-lite"/>
    </source>
</evidence>
<evidence type="ECO:0000256" key="2">
    <source>
        <dbReference type="ARBA" id="ARBA00023054"/>
    </source>
</evidence>
<accession>A0A6M2DP18</accession>
<evidence type="ECO:0000256" key="1">
    <source>
        <dbReference type="ARBA" id="ARBA00022553"/>
    </source>
</evidence>
<keyword evidence="1" id="KW-0597">Phosphoprotein</keyword>
<feature type="compositionally biased region" description="Polar residues" evidence="3">
    <location>
        <begin position="122"/>
        <end position="141"/>
    </location>
</feature>
<protein>
    <submittedName>
        <fullName evidence="4">Protein tabanus bromius</fullName>
    </submittedName>
</protein>
<feature type="region of interest" description="Disordered" evidence="3">
    <location>
        <begin position="121"/>
        <end position="162"/>
    </location>
</feature>
<feature type="compositionally biased region" description="Basic and acidic residues" evidence="3">
    <location>
        <begin position="16"/>
        <end position="39"/>
    </location>
</feature>
<sequence length="582" mass="67497">MSTQENLEERIERIRKRNEELQKKHAEAEADKQKAKKENAMVQTKLTSYDDWPREHKYDNIEFNYDENEEIIRKMSDDNRDKKREKHNKSHFAEGDGPPPDPSYSFLKDADRDFNHLEQMRNKTNSNKKTQYLNQRSQQRGNQERNSFRGKSRRGGDFSHVDTQPAYDAWRCERNKIDEARINRQKNSEGKWRREWDIEKLNNEGPKEIFNTHKPEKYTIGDVLLTGQKKPIITHSNMDKNKDFNRARPNITVSLDMSGEVQSVKVSSPPAIGSGRVGPRQVKLRPHISDDIIDNKNTVLNDNCKIMTLHKEDNQSKKKDNSTRIKSPTKTDMHVNSGNNIQNRLNKFKKSNEFCKISNDIKMATQEIEHISLNKKPLDTHKDDSLVETITIDNLLKINKKEEIVDDFCLSTDLIIGTKERKNDDHIKNNLQCDFVNMATADIENFIEQEVEKNKISEADIVPDIIQQVEVAHDENILNTLEKTDKSEDPVINKLENPMPDNVSEPLLDSQESVFNIKLEGEKSFKENEEKEVIENENIDNNICENTKNTEIQIKDENLCNKIENGAAEEIDANSADAKMNE</sequence>
<dbReference type="Pfam" id="PF15266">
    <property type="entry name" value="DUF4594"/>
    <property type="match status" value="1"/>
</dbReference>
<proteinExistence type="predicted"/>
<keyword evidence="2" id="KW-0175">Coiled coil</keyword>
<dbReference type="EMBL" id="GIIL01004140">
    <property type="protein sequence ID" value="NOV47866.1"/>
    <property type="molecule type" value="Transcribed_RNA"/>
</dbReference>
<feature type="region of interest" description="Disordered" evidence="3">
    <location>
        <begin position="312"/>
        <end position="338"/>
    </location>
</feature>
<dbReference type="AlphaFoldDB" id="A0A6M2DP18"/>
<organism evidence="4">
    <name type="scientific">Xenopsylla cheopis</name>
    <name type="common">Oriental rat flea</name>
    <name type="synonym">Pulex cheopis</name>
    <dbReference type="NCBI Taxonomy" id="163159"/>
    <lineage>
        <taxon>Eukaryota</taxon>
        <taxon>Metazoa</taxon>
        <taxon>Ecdysozoa</taxon>
        <taxon>Arthropoda</taxon>
        <taxon>Hexapoda</taxon>
        <taxon>Insecta</taxon>
        <taxon>Pterygota</taxon>
        <taxon>Neoptera</taxon>
        <taxon>Endopterygota</taxon>
        <taxon>Siphonaptera</taxon>
        <taxon>Pulicidae</taxon>
        <taxon>Xenopsyllinae</taxon>
        <taxon>Xenopsylla</taxon>
    </lineage>
</organism>
<name>A0A6M2DP18_XENCH</name>
<evidence type="ECO:0000313" key="4">
    <source>
        <dbReference type="EMBL" id="NOV47866.1"/>
    </source>
</evidence>
<feature type="compositionally biased region" description="Basic and acidic residues" evidence="3">
    <location>
        <begin position="312"/>
        <end position="333"/>
    </location>
</feature>
<feature type="region of interest" description="Disordered" evidence="3">
    <location>
        <begin position="16"/>
        <end position="46"/>
    </location>
</feature>